<sequence>MSLPACSAIPFLTTLAKKDLNLTFRKALTSDMGYLLKLREDTMNTHLAKAGFELSAENHRKGLEYEFENAQIILLDGKQIGMLKSREYVDYFEIIQIQITPELQGKGIGKQVVQTVISKAFSLGKNVQLSVLKNNPAQRLYNNLGFKIKDEYKHSFIMQVTMPD</sequence>
<dbReference type="SUPFAM" id="SSF55729">
    <property type="entry name" value="Acyl-CoA N-acyltransferases (Nat)"/>
    <property type="match status" value="1"/>
</dbReference>
<dbReference type="PANTHER" id="PTHR43415">
    <property type="entry name" value="SPERMIDINE N(1)-ACETYLTRANSFERASE"/>
    <property type="match status" value="1"/>
</dbReference>
<evidence type="ECO:0000313" key="3">
    <source>
        <dbReference type="Proteomes" id="UP000662783"/>
    </source>
</evidence>
<dbReference type="RefSeq" id="WP_205720568.1">
    <property type="nucleotide sequence ID" value="NZ_CP070608.1"/>
</dbReference>
<dbReference type="Proteomes" id="UP000662783">
    <property type="component" value="Chromosome"/>
</dbReference>
<name>A0A974ZZG5_9BACT</name>
<dbReference type="CDD" id="cd04301">
    <property type="entry name" value="NAT_SF"/>
    <property type="match status" value="1"/>
</dbReference>
<dbReference type="EMBL" id="CP070608">
    <property type="protein sequence ID" value="QSE96055.1"/>
    <property type="molecule type" value="Genomic_DNA"/>
</dbReference>
<dbReference type="InterPro" id="IPR016181">
    <property type="entry name" value="Acyl_CoA_acyltransferase"/>
</dbReference>
<gene>
    <name evidence="2" type="ORF">JR347_10550</name>
</gene>
<dbReference type="GO" id="GO:0016747">
    <property type="term" value="F:acyltransferase activity, transferring groups other than amino-acyl groups"/>
    <property type="evidence" value="ECO:0007669"/>
    <property type="project" value="InterPro"/>
</dbReference>
<dbReference type="Gene3D" id="3.40.630.30">
    <property type="match status" value="1"/>
</dbReference>
<dbReference type="PROSITE" id="PS51186">
    <property type="entry name" value="GNAT"/>
    <property type="match status" value="1"/>
</dbReference>
<accession>A0A974ZZG5</accession>
<protein>
    <submittedName>
        <fullName evidence="2">GNAT family N-acetyltransferase</fullName>
    </submittedName>
</protein>
<dbReference type="InterPro" id="IPR000182">
    <property type="entry name" value="GNAT_dom"/>
</dbReference>
<reference evidence="2" key="1">
    <citation type="submission" date="2021-02" db="EMBL/GenBank/DDBJ databases">
        <title>Fulvivirga sp. S481 isolated from sea water.</title>
        <authorList>
            <person name="Bae S.S."/>
            <person name="Baek K."/>
        </authorList>
    </citation>
    <scope>NUCLEOTIDE SEQUENCE</scope>
    <source>
        <strain evidence="2">S481</strain>
    </source>
</reference>
<organism evidence="2 3">
    <name type="scientific">Fulvivirga lutea</name>
    <dbReference type="NCBI Taxonomy" id="2810512"/>
    <lineage>
        <taxon>Bacteria</taxon>
        <taxon>Pseudomonadati</taxon>
        <taxon>Bacteroidota</taxon>
        <taxon>Cytophagia</taxon>
        <taxon>Cytophagales</taxon>
        <taxon>Fulvivirgaceae</taxon>
        <taxon>Fulvivirga</taxon>
    </lineage>
</organism>
<dbReference type="PANTHER" id="PTHR43415:SF3">
    <property type="entry name" value="GNAT-FAMILY ACETYLTRANSFERASE"/>
    <property type="match status" value="1"/>
</dbReference>
<dbReference type="Pfam" id="PF00583">
    <property type="entry name" value="Acetyltransf_1"/>
    <property type="match status" value="1"/>
</dbReference>
<dbReference type="KEGG" id="fuv:JR347_10550"/>
<evidence type="ECO:0000259" key="1">
    <source>
        <dbReference type="PROSITE" id="PS51186"/>
    </source>
</evidence>
<evidence type="ECO:0000313" key="2">
    <source>
        <dbReference type="EMBL" id="QSE96055.1"/>
    </source>
</evidence>
<dbReference type="AlphaFoldDB" id="A0A974ZZG5"/>
<proteinExistence type="predicted"/>
<feature type="domain" description="N-acetyltransferase" evidence="1">
    <location>
        <begin position="22"/>
        <end position="163"/>
    </location>
</feature>
<keyword evidence="3" id="KW-1185">Reference proteome</keyword>